<keyword evidence="1" id="KW-0802">TPR repeat</keyword>
<evidence type="ECO:0000256" key="1">
    <source>
        <dbReference type="PROSITE-ProRule" id="PRU00339"/>
    </source>
</evidence>
<reference evidence="3" key="1">
    <citation type="journal article" date="2019" name="Int. J. Syst. Evol. Microbiol.">
        <title>The Global Catalogue of Microorganisms (GCM) 10K type strain sequencing project: providing services to taxonomists for standard genome sequencing and annotation.</title>
        <authorList>
            <consortium name="The Broad Institute Genomics Platform"/>
            <consortium name="The Broad Institute Genome Sequencing Center for Infectious Disease"/>
            <person name="Wu L."/>
            <person name="Ma J."/>
        </authorList>
    </citation>
    <scope>NUCLEOTIDE SEQUENCE [LARGE SCALE GENOMIC DNA]</scope>
    <source>
        <strain evidence="3">JCM 17925</strain>
    </source>
</reference>
<dbReference type="EMBL" id="BAABHB010000021">
    <property type="protein sequence ID" value="GAA4420477.1"/>
    <property type="molecule type" value="Genomic_DNA"/>
</dbReference>
<dbReference type="InterPro" id="IPR019734">
    <property type="entry name" value="TPR_rpt"/>
</dbReference>
<evidence type="ECO:0000313" key="2">
    <source>
        <dbReference type="EMBL" id="GAA4420477.1"/>
    </source>
</evidence>
<sequence>MSIRILPNVVSSVTARYLLCGFTILPFLTQAQPVQKSFTQADGKQLMTSARTADTAVKGKPVESPSISTAPATPQVTAAAHVLPLFGERPKTAEQIGREIQFLNECDQNFTSRQEASQFFSARGWDYLSEGQLDTAAYRFNLSWLLNDKNSDAYWGLGVVSYQRNDLPQAVRMLKKGLNVADTNVVLMTDLATVQIRLYQEKQDLNELNDAESLLQKSLTIVPNNPNAFVKLALVNYERTEYAKAWEYFHKARILDISVIDLTFLNELLSKQPDPQGVFK</sequence>
<keyword evidence="3" id="KW-1185">Reference proteome</keyword>
<name>A0ABP8L0U0_9BACT</name>
<dbReference type="Proteomes" id="UP001500936">
    <property type="component" value="Unassembled WGS sequence"/>
</dbReference>
<gene>
    <name evidence="2" type="ORF">GCM10023187_55770</name>
</gene>
<evidence type="ECO:0000313" key="3">
    <source>
        <dbReference type="Proteomes" id="UP001500936"/>
    </source>
</evidence>
<comment type="caution">
    <text evidence="2">The sequence shown here is derived from an EMBL/GenBank/DDBJ whole genome shotgun (WGS) entry which is preliminary data.</text>
</comment>
<dbReference type="SUPFAM" id="SSF48452">
    <property type="entry name" value="TPR-like"/>
    <property type="match status" value="1"/>
</dbReference>
<accession>A0ABP8L0U0</accession>
<dbReference type="SMART" id="SM00028">
    <property type="entry name" value="TPR"/>
    <property type="match status" value="3"/>
</dbReference>
<evidence type="ECO:0008006" key="4">
    <source>
        <dbReference type="Google" id="ProtNLM"/>
    </source>
</evidence>
<organism evidence="2 3">
    <name type="scientific">Nibrella viscosa</name>
    <dbReference type="NCBI Taxonomy" id="1084524"/>
    <lineage>
        <taxon>Bacteria</taxon>
        <taxon>Pseudomonadati</taxon>
        <taxon>Bacteroidota</taxon>
        <taxon>Cytophagia</taxon>
        <taxon>Cytophagales</taxon>
        <taxon>Spirosomataceae</taxon>
        <taxon>Nibrella</taxon>
    </lineage>
</organism>
<protein>
    <recommendedName>
        <fullName evidence="4">Tetratricopeptide repeat-containing protein</fullName>
    </recommendedName>
</protein>
<feature type="repeat" description="TPR" evidence="1">
    <location>
        <begin position="151"/>
        <end position="184"/>
    </location>
</feature>
<proteinExistence type="predicted"/>
<dbReference type="Gene3D" id="1.25.40.10">
    <property type="entry name" value="Tetratricopeptide repeat domain"/>
    <property type="match status" value="1"/>
</dbReference>
<dbReference type="InterPro" id="IPR011990">
    <property type="entry name" value="TPR-like_helical_dom_sf"/>
</dbReference>
<dbReference type="PROSITE" id="PS50005">
    <property type="entry name" value="TPR"/>
    <property type="match status" value="1"/>
</dbReference>